<gene>
    <name evidence="1" type="ORF">FOC49_07600</name>
</gene>
<accession>A0AAP9HES3</accession>
<dbReference type="InterPro" id="IPR015068">
    <property type="entry name" value="DUF1877"/>
</dbReference>
<sequence>MGIIANYQYLSDTNLQELKSFYAEEDDIFEEVKDWNDEAEILLDIDKMWDALHFVLTGVSCSEPIENNALSEAVVGVFPIDGIEEYISYIEKSRIKNIVFALDNFDIEKALETFSMEECKEAELYPNIWGYEEETDEIKEEIMDYFQDMKDFYKQVLEEDGNVLVTIY</sequence>
<proteinExistence type="predicted"/>
<dbReference type="Gene3D" id="3.40.1760.10">
    <property type="entry name" value="YfbM-like super family"/>
    <property type="match status" value="1"/>
</dbReference>
<dbReference type="AlphaFoldDB" id="A0AAP9HES3"/>
<dbReference type="SUPFAM" id="SSF111069">
    <property type="entry name" value="Hypothetical protein yfbM"/>
    <property type="match status" value="1"/>
</dbReference>
<dbReference type="RefSeq" id="WP_004632527.1">
    <property type="nucleotide sequence ID" value="NZ_CP046314.1"/>
</dbReference>
<organism evidence="1 2">
    <name type="scientific">Gemella morbillorum</name>
    <dbReference type="NCBI Taxonomy" id="29391"/>
    <lineage>
        <taxon>Bacteria</taxon>
        <taxon>Bacillati</taxon>
        <taxon>Bacillota</taxon>
        <taxon>Bacilli</taxon>
        <taxon>Bacillales</taxon>
        <taxon>Gemellaceae</taxon>
        <taxon>Gemella</taxon>
    </lineage>
</organism>
<keyword evidence="2" id="KW-1185">Reference proteome</keyword>
<protein>
    <submittedName>
        <fullName evidence="1">DUF1877 family protein</fullName>
    </submittedName>
</protein>
<evidence type="ECO:0000313" key="2">
    <source>
        <dbReference type="Proteomes" id="UP000425411"/>
    </source>
</evidence>
<evidence type="ECO:0000313" key="1">
    <source>
        <dbReference type="EMBL" id="QGS09751.1"/>
    </source>
</evidence>
<reference evidence="1 2" key="1">
    <citation type="submission" date="2019-11" db="EMBL/GenBank/DDBJ databases">
        <title>FDA dAtabase for Regulatory Grade micrObial Sequences (FDA-ARGOS): Supporting development and validation of Infectious Disease Dx tests.</title>
        <authorList>
            <person name="Turner S."/>
            <person name="Byrd R."/>
            <person name="Tallon L."/>
            <person name="Sadzewicz L."/>
            <person name="Vavikolanu K."/>
            <person name="Mehta A."/>
            <person name="Aluvathingal J."/>
            <person name="Nadendla S."/>
            <person name="Myers T."/>
            <person name="Yan Y."/>
            <person name="Sichtig H."/>
        </authorList>
    </citation>
    <scope>NUCLEOTIDE SEQUENCE [LARGE SCALE GENOMIC DNA]</scope>
    <source>
        <strain evidence="1 2">FDAARGOS_741</strain>
    </source>
</reference>
<name>A0AAP9HES3_9BACL</name>
<dbReference type="Proteomes" id="UP000425411">
    <property type="component" value="Chromosome"/>
</dbReference>
<dbReference type="Pfam" id="PF08974">
    <property type="entry name" value="DUF1877"/>
    <property type="match status" value="1"/>
</dbReference>
<dbReference type="InterPro" id="IPR035944">
    <property type="entry name" value="YfbM-like_sf"/>
</dbReference>
<dbReference type="EMBL" id="CP046314">
    <property type="protein sequence ID" value="QGS09751.1"/>
    <property type="molecule type" value="Genomic_DNA"/>
</dbReference>